<dbReference type="Gene3D" id="3.50.50.60">
    <property type="entry name" value="FAD/NAD(P)-binding domain"/>
    <property type="match status" value="1"/>
</dbReference>
<proteinExistence type="inferred from homology"/>
<evidence type="ECO:0000313" key="9">
    <source>
        <dbReference type="Proteomes" id="UP000660729"/>
    </source>
</evidence>
<evidence type="ECO:0000313" key="8">
    <source>
        <dbReference type="EMBL" id="KAF7189773.1"/>
    </source>
</evidence>
<dbReference type="SUPFAM" id="SSF51905">
    <property type="entry name" value="FAD/NAD(P)-binding domain"/>
    <property type="match status" value="1"/>
</dbReference>
<dbReference type="Pfam" id="PF01266">
    <property type="entry name" value="DAO"/>
    <property type="match status" value="1"/>
</dbReference>
<comment type="caution">
    <text evidence="8">The sequence shown here is derived from an EMBL/GenBank/DDBJ whole genome shotgun (WGS) entry which is preliminary data.</text>
</comment>
<evidence type="ECO:0000256" key="1">
    <source>
        <dbReference type="ARBA" id="ARBA00001974"/>
    </source>
</evidence>
<dbReference type="EMBL" id="JABCIY010000178">
    <property type="protein sequence ID" value="KAF7189773.1"/>
    <property type="molecule type" value="Genomic_DNA"/>
</dbReference>
<keyword evidence="4" id="KW-0274">FAD</keyword>
<evidence type="ECO:0000256" key="3">
    <source>
        <dbReference type="ARBA" id="ARBA00022630"/>
    </source>
</evidence>
<name>A0A8H6RF24_9PEZI</name>
<evidence type="ECO:0000256" key="5">
    <source>
        <dbReference type="ARBA" id="ARBA00023002"/>
    </source>
</evidence>
<evidence type="ECO:0000256" key="6">
    <source>
        <dbReference type="SAM" id="MobiDB-lite"/>
    </source>
</evidence>
<feature type="domain" description="FAD dependent oxidoreductase" evidence="7">
    <location>
        <begin position="8"/>
        <end position="388"/>
    </location>
</feature>
<dbReference type="InterPro" id="IPR036188">
    <property type="entry name" value="FAD/NAD-bd_sf"/>
</dbReference>
<protein>
    <submittedName>
        <fullName evidence="8">L-pipecolate oxidase</fullName>
    </submittedName>
</protein>
<feature type="region of interest" description="Disordered" evidence="6">
    <location>
        <begin position="398"/>
        <end position="424"/>
    </location>
</feature>
<dbReference type="InterPro" id="IPR006076">
    <property type="entry name" value="FAD-dep_OxRdtase"/>
</dbReference>
<dbReference type="GO" id="GO:0050660">
    <property type="term" value="F:flavin adenine dinucleotide binding"/>
    <property type="evidence" value="ECO:0007669"/>
    <property type="project" value="InterPro"/>
</dbReference>
<evidence type="ECO:0000259" key="7">
    <source>
        <dbReference type="Pfam" id="PF01266"/>
    </source>
</evidence>
<dbReference type="AlphaFoldDB" id="A0A8H6RF24"/>
<dbReference type="OrthoDB" id="2219495at2759"/>
<organism evidence="8 9">
    <name type="scientific">Pseudocercospora fuligena</name>
    <dbReference type="NCBI Taxonomy" id="685502"/>
    <lineage>
        <taxon>Eukaryota</taxon>
        <taxon>Fungi</taxon>
        <taxon>Dikarya</taxon>
        <taxon>Ascomycota</taxon>
        <taxon>Pezizomycotina</taxon>
        <taxon>Dothideomycetes</taxon>
        <taxon>Dothideomycetidae</taxon>
        <taxon>Mycosphaerellales</taxon>
        <taxon>Mycosphaerellaceae</taxon>
        <taxon>Pseudocercospora</taxon>
    </lineage>
</organism>
<keyword evidence="3" id="KW-0285">Flavoprotein</keyword>
<evidence type="ECO:0000256" key="2">
    <source>
        <dbReference type="ARBA" id="ARBA00010989"/>
    </source>
</evidence>
<comment type="similarity">
    <text evidence="2">Belongs to the MSOX/MTOX family.</text>
</comment>
<dbReference type="GO" id="GO:0008115">
    <property type="term" value="F:sarcosine oxidase activity"/>
    <property type="evidence" value="ECO:0007669"/>
    <property type="project" value="TreeGrafter"/>
</dbReference>
<feature type="compositionally biased region" description="Basic and acidic residues" evidence="6">
    <location>
        <begin position="398"/>
        <end position="414"/>
    </location>
</feature>
<dbReference type="PANTHER" id="PTHR10961">
    <property type="entry name" value="PEROXISOMAL SARCOSINE OXIDASE"/>
    <property type="match status" value="1"/>
</dbReference>
<keyword evidence="9" id="KW-1185">Reference proteome</keyword>
<dbReference type="InterPro" id="IPR045170">
    <property type="entry name" value="MTOX"/>
</dbReference>
<keyword evidence="5" id="KW-0560">Oxidoreductase</keyword>
<dbReference type="Gene3D" id="3.30.9.10">
    <property type="entry name" value="D-Amino Acid Oxidase, subunit A, domain 2"/>
    <property type="match status" value="1"/>
</dbReference>
<gene>
    <name evidence="8" type="ORF">HII31_08880</name>
</gene>
<evidence type="ECO:0000256" key="4">
    <source>
        <dbReference type="ARBA" id="ARBA00022827"/>
    </source>
</evidence>
<dbReference type="Proteomes" id="UP000660729">
    <property type="component" value="Unassembled WGS sequence"/>
</dbReference>
<dbReference type="PANTHER" id="PTHR10961:SF37">
    <property type="entry name" value="FAD DEPENDENT OXIDOREDUCTASE DOMAIN-CONTAINING PROTEIN"/>
    <property type="match status" value="1"/>
</dbReference>
<accession>A0A8H6RF24</accession>
<reference evidence="8" key="1">
    <citation type="submission" date="2020-04" db="EMBL/GenBank/DDBJ databases">
        <title>Draft genome resource of the tomato pathogen Pseudocercospora fuligena.</title>
        <authorList>
            <person name="Zaccaron A."/>
        </authorList>
    </citation>
    <scope>NUCLEOTIDE SEQUENCE</scope>
    <source>
        <strain evidence="8">PF001</strain>
    </source>
</reference>
<comment type="cofactor">
    <cofactor evidence="1">
        <name>FAD</name>
        <dbReference type="ChEBI" id="CHEBI:57692"/>
    </cofactor>
</comment>
<sequence length="440" mass="48675">MSSQEESVLIIGAGVFGASTAFHLAKTYQDASKITVIDRTPAPPEPAASTDINKIIRADYSSAFYADLAYEAMEAWKTWPELKNYYHQTGWIMLDENSSDLSTRIRQVFRERGNDPTSDVPIEDLPKHWNGILKGTNTSGFKTAYFNPEAGWCDAAAATAGIINAVISKGVNYIVDDVSSLIHKDQRISAIRTESGKEYSASKIVFATGAWTSSLLSPLEDLLSIPFSERIERQCTAAGVAVVHYRMSESQMKELENMPVVVYGEKGEVIPPPGGNRLLKFTNANTFTNNITISSGHTISVPPEGIDQRIVPDILKSEMHSNMTSNVMTQFSSSEEPEYWRICWDSITPTQDWLLTKHPDPRLGNLFVAAGGSFHSYKFLPVIGKYMVRVLSGERNGSEKDRAWGWKGEDERKGGGGAHKSTLPKRDLSEIWNVGRGARL</sequence>
<dbReference type="GO" id="GO:0051698">
    <property type="term" value="F:saccharopine oxidase activity"/>
    <property type="evidence" value="ECO:0007669"/>
    <property type="project" value="TreeGrafter"/>
</dbReference>